<evidence type="ECO:0000313" key="11">
    <source>
        <dbReference type="Proteomes" id="UP000007303"/>
    </source>
</evidence>
<evidence type="ECO:0000313" key="10">
    <source>
        <dbReference type="Ensembl" id="ENSTNIP00000023094.1"/>
    </source>
</evidence>
<dbReference type="OrthoDB" id="438939at2759"/>
<dbReference type="SUPFAM" id="SSF48371">
    <property type="entry name" value="ARM repeat"/>
    <property type="match status" value="1"/>
</dbReference>
<dbReference type="GO" id="GO:0003729">
    <property type="term" value="F:mRNA binding"/>
    <property type="evidence" value="ECO:0007669"/>
    <property type="project" value="InterPro"/>
</dbReference>
<reference evidence="10" key="3">
    <citation type="submission" date="2025-05" db="UniProtKB">
        <authorList>
            <consortium name="Ensembl"/>
        </authorList>
    </citation>
    <scope>IDENTIFICATION</scope>
</reference>
<dbReference type="AlphaFoldDB" id="Q4RAH6"/>
<sequence>MHKMTPPIKDLLPRLTPILKNRHEKVQENCIDLVGRIADRGAEYVSAREWMRICFELLELLKAHKKAIRRATVNTFGYIAKAIGPHDVLATLLNNLKVQERQNRVCTTVAIAIVAETCSPFTVLPALMNEYRVPELNVQNGVLKSLSFLFEYIGEMGKDYIYAVTPLLEDALMDRDLVHRQTASAVVQHMSLGVYGFGCEDSLNHLLNYVWPNVFETSPHVIQAVMGALEGLRVAIGPCRMLQYCLQGLFHPARKVRDVYWKIYNSIYIGSQDALIAHYPQVYNDEKNVYVRYELEYVL</sequence>
<evidence type="ECO:0000256" key="2">
    <source>
        <dbReference type="ARBA" id="ARBA00005754"/>
    </source>
</evidence>
<dbReference type="GO" id="GO:0005681">
    <property type="term" value="C:spliceosomal complex"/>
    <property type="evidence" value="ECO:0007669"/>
    <property type="project" value="UniProtKB-KW"/>
</dbReference>
<dbReference type="GeneTree" id="ENSGT00390000018393"/>
<comment type="similarity">
    <text evidence="2">Belongs to the SF3B1 family.</text>
</comment>
<reference evidence="9 11" key="1">
    <citation type="journal article" date="2004" name="Nature">
        <title>Genome duplication in the teleost fish Tetraodon nigroviridis reveals the early vertebrate proto-karyotype.</title>
        <authorList>
            <person name="Jaillon O."/>
            <person name="Aury J.-M."/>
            <person name="Brunet F."/>
            <person name="Petit J.-L."/>
            <person name="Stange-Thomann N."/>
            <person name="Mauceli E."/>
            <person name="Bouneau L."/>
            <person name="Fischer C."/>
            <person name="Ozouf-Costaz C."/>
            <person name="Bernot A."/>
            <person name="Nicaud S."/>
            <person name="Jaffe D."/>
            <person name="Fisher S."/>
            <person name="Lutfalla G."/>
            <person name="Dossat C."/>
            <person name="Segurens B."/>
            <person name="Dasilva C."/>
            <person name="Salanoubat M."/>
            <person name="Levy M."/>
            <person name="Boudet N."/>
            <person name="Castellano S."/>
            <person name="Anthouard V."/>
            <person name="Jubin C."/>
            <person name="Castelli V."/>
            <person name="Katinka M."/>
            <person name="Vacherie B."/>
            <person name="Biemont C."/>
            <person name="Skalli Z."/>
            <person name="Cattolico L."/>
            <person name="Poulain J."/>
            <person name="De Berardinis V."/>
            <person name="Cruaud C."/>
            <person name="Duprat S."/>
            <person name="Brottier P."/>
            <person name="Coutanceau J.-P."/>
            <person name="Gouzy J."/>
            <person name="Parra G."/>
            <person name="Lardier G."/>
            <person name="Chapple C."/>
            <person name="McKernan K.J."/>
            <person name="McEwan P."/>
            <person name="Bosak S."/>
            <person name="Kellis M."/>
            <person name="Volff J.-N."/>
            <person name="Guigo R."/>
            <person name="Zody M.C."/>
            <person name="Mesirov J."/>
            <person name="Lindblad-Toh K."/>
            <person name="Birren B."/>
            <person name="Nusbaum C."/>
            <person name="Kahn D."/>
            <person name="Robinson-Rechavi M."/>
            <person name="Laudet V."/>
            <person name="Schachter V."/>
            <person name="Quetier F."/>
            <person name="Saurin W."/>
            <person name="Scarpelli C."/>
            <person name="Wincker P."/>
            <person name="Lander E.S."/>
            <person name="Weissenbach J."/>
            <person name="Roest Crollius H."/>
        </authorList>
    </citation>
    <scope>NUCLEOTIDE SEQUENCE [LARGE SCALE GENOMIC DNA]</scope>
</reference>
<organism evidence="9">
    <name type="scientific">Tetraodon nigroviridis</name>
    <name type="common">Spotted green pufferfish</name>
    <name type="synonym">Chelonodon nigroviridis</name>
    <dbReference type="NCBI Taxonomy" id="99883"/>
    <lineage>
        <taxon>Eukaryota</taxon>
        <taxon>Metazoa</taxon>
        <taxon>Chordata</taxon>
        <taxon>Craniata</taxon>
        <taxon>Vertebrata</taxon>
        <taxon>Euteleostomi</taxon>
        <taxon>Actinopterygii</taxon>
        <taxon>Neopterygii</taxon>
        <taxon>Teleostei</taxon>
        <taxon>Neoteleostei</taxon>
        <taxon>Acanthomorphata</taxon>
        <taxon>Eupercaria</taxon>
        <taxon>Tetraodontiformes</taxon>
        <taxon>Tetradontoidea</taxon>
        <taxon>Tetraodontidae</taxon>
        <taxon>Tetraodon</taxon>
    </lineage>
</organism>
<gene>
    <name evidence="9" type="ORF">GSTENG00038817001</name>
</gene>
<dbReference type="Gene3D" id="1.25.10.10">
    <property type="entry name" value="Leucine-rich Repeat Variant"/>
    <property type="match status" value="2"/>
</dbReference>
<keyword evidence="5" id="KW-0677">Repeat</keyword>
<dbReference type="FunFam" id="1.25.10.10:FF:001513">
    <property type="entry name" value="Uncharacterized protein"/>
    <property type="match status" value="1"/>
</dbReference>
<keyword evidence="7" id="KW-0539">Nucleus</keyword>
<evidence type="ECO:0000256" key="6">
    <source>
        <dbReference type="ARBA" id="ARBA00023187"/>
    </source>
</evidence>
<dbReference type="EMBL" id="CAAE01023647">
    <property type="protein sequence ID" value="CAG14607.1"/>
    <property type="molecule type" value="Genomic_DNA"/>
</dbReference>
<dbReference type="Pfam" id="PF22646">
    <property type="entry name" value="PPP2R1A-like_HEAT"/>
    <property type="match status" value="1"/>
</dbReference>
<evidence type="ECO:0000256" key="3">
    <source>
        <dbReference type="ARBA" id="ARBA00022664"/>
    </source>
</evidence>
<keyword evidence="4" id="KW-0747">Spliceosome</keyword>
<dbReference type="InterPro" id="IPR011989">
    <property type="entry name" value="ARM-like"/>
</dbReference>
<accession>Q4RAH6</accession>
<evidence type="ECO:0000313" key="9">
    <source>
        <dbReference type="EMBL" id="CAG14607.1"/>
    </source>
</evidence>
<dbReference type="Ensembl" id="ENSTNIT00000023336.1">
    <property type="protein sequence ID" value="ENSTNIP00000023094.1"/>
    <property type="gene ID" value="ENSTNIG00000019737.1"/>
</dbReference>
<name>Q4RAH6_TETNG</name>
<dbReference type="KEGG" id="tng:GSTEN00038817G001"/>
<dbReference type="HOGENOM" id="CLU_080516_0_0_1"/>
<dbReference type="InterPro" id="IPR038737">
    <property type="entry name" value="SF3b_su1-like"/>
</dbReference>
<evidence type="ECO:0000256" key="4">
    <source>
        <dbReference type="ARBA" id="ARBA00022728"/>
    </source>
</evidence>
<dbReference type="GO" id="GO:0000245">
    <property type="term" value="P:spliceosomal complex assembly"/>
    <property type="evidence" value="ECO:0007669"/>
    <property type="project" value="InterPro"/>
</dbReference>
<comment type="subcellular location">
    <subcellularLocation>
        <location evidence="1">Nucleus</location>
    </subcellularLocation>
</comment>
<dbReference type="Proteomes" id="UP000007303">
    <property type="component" value="Unassembled WGS sequence"/>
</dbReference>
<dbReference type="FunFam" id="1.25.10.10:FF:000170">
    <property type="entry name" value="Splicing factor 3B subunit 1"/>
    <property type="match status" value="1"/>
</dbReference>
<keyword evidence="11" id="KW-1185">Reference proteome</keyword>
<keyword evidence="3" id="KW-0507">mRNA processing</keyword>
<evidence type="ECO:0000256" key="1">
    <source>
        <dbReference type="ARBA" id="ARBA00004123"/>
    </source>
</evidence>
<feature type="domain" description="Phosphatase PP2A regulatory subunit A/Splicing factor 3B subunit 1-like HEAT repeat" evidence="8">
    <location>
        <begin position="81"/>
        <end position="153"/>
    </location>
</feature>
<evidence type="ECO:0000259" key="8">
    <source>
        <dbReference type="Pfam" id="PF22646"/>
    </source>
</evidence>
<dbReference type="InterPro" id="IPR016024">
    <property type="entry name" value="ARM-type_fold"/>
</dbReference>
<dbReference type="InterPro" id="IPR054573">
    <property type="entry name" value="PP2A/SF3B1-like_HEAT"/>
</dbReference>
<protein>
    <submittedName>
        <fullName evidence="9">(spotted green pufferfish) hypothetical protein</fullName>
    </submittedName>
    <submittedName>
        <fullName evidence="10">Splicing factor 3b subunit 1</fullName>
    </submittedName>
</protein>
<evidence type="ECO:0000256" key="7">
    <source>
        <dbReference type="ARBA" id="ARBA00023242"/>
    </source>
</evidence>
<dbReference type="PANTHER" id="PTHR12097">
    <property type="entry name" value="SPLICING FACTOR 3B, SUBUNIT 1-RELATED"/>
    <property type="match status" value="1"/>
</dbReference>
<reference evidence="9" key="2">
    <citation type="submission" date="2004-02" db="EMBL/GenBank/DDBJ databases">
        <authorList>
            <consortium name="Genoscope"/>
            <consortium name="Whitehead Institute Centre for Genome Research"/>
        </authorList>
    </citation>
    <scope>NUCLEOTIDE SEQUENCE</scope>
</reference>
<keyword evidence="6" id="KW-0508">mRNA splicing</keyword>
<evidence type="ECO:0000256" key="5">
    <source>
        <dbReference type="ARBA" id="ARBA00022737"/>
    </source>
</evidence>
<proteinExistence type="inferred from homology"/>